<keyword evidence="1" id="KW-0808">Transferase</keyword>
<dbReference type="SUPFAM" id="SSF53335">
    <property type="entry name" value="S-adenosyl-L-methionine-dependent methyltransferases"/>
    <property type="match status" value="1"/>
</dbReference>
<proteinExistence type="predicted"/>
<evidence type="ECO:0000259" key="3">
    <source>
        <dbReference type="Pfam" id="PF08242"/>
    </source>
</evidence>
<feature type="domain" description="Methyltransferase type 12" evidence="3">
    <location>
        <begin position="149"/>
        <end position="254"/>
    </location>
</feature>
<dbReference type="Pfam" id="PF08242">
    <property type="entry name" value="Methyltransf_12"/>
    <property type="match status" value="1"/>
</dbReference>
<dbReference type="CDD" id="cd02440">
    <property type="entry name" value="AdoMet_MTases"/>
    <property type="match status" value="1"/>
</dbReference>
<dbReference type="PANTHER" id="PTHR45681:SF6">
    <property type="entry name" value="POLYKETIDE SYNTHASE 37"/>
    <property type="match status" value="1"/>
</dbReference>
<accession>A0A5M9MEE7</accession>
<dbReference type="AlphaFoldDB" id="A0A5M9MEE7"/>
<dbReference type="GO" id="GO:0016740">
    <property type="term" value="F:transferase activity"/>
    <property type="evidence" value="ECO:0007669"/>
    <property type="project" value="UniProtKB-KW"/>
</dbReference>
<evidence type="ECO:0000256" key="1">
    <source>
        <dbReference type="ARBA" id="ARBA00022679"/>
    </source>
</evidence>
<dbReference type="InterPro" id="IPR050444">
    <property type="entry name" value="Polyketide_Synthase"/>
</dbReference>
<dbReference type="EMBL" id="QUQM01000005">
    <property type="protein sequence ID" value="KAA8643353.1"/>
    <property type="molecule type" value="Genomic_DNA"/>
</dbReference>
<dbReference type="VEuPathDB" id="FungiDB:EYZ11_000909"/>
<organism evidence="4 5">
    <name type="scientific">Aspergillus tanneri</name>
    <dbReference type="NCBI Taxonomy" id="1220188"/>
    <lineage>
        <taxon>Eukaryota</taxon>
        <taxon>Fungi</taxon>
        <taxon>Dikarya</taxon>
        <taxon>Ascomycota</taxon>
        <taxon>Pezizomycotina</taxon>
        <taxon>Eurotiomycetes</taxon>
        <taxon>Eurotiomycetidae</taxon>
        <taxon>Eurotiales</taxon>
        <taxon>Aspergillaceae</taxon>
        <taxon>Aspergillus</taxon>
        <taxon>Aspergillus subgen. Circumdati</taxon>
    </lineage>
</organism>
<dbReference type="OrthoDB" id="4510389at2759"/>
<evidence type="ECO:0000313" key="4">
    <source>
        <dbReference type="EMBL" id="KAA8643353.1"/>
    </source>
</evidence>
<name>A0A5M9MEE7_9EURO</name>
<dbReference type="GeneID" id="54332823"/>
<evidence type="ECO:0000313" key="5">
    <source>
        <dbReference type="Proteomes" id="UP000324241"/>
    </source>
</evidence>
<sequence length="453" mass="51773">MKDAGKLVRLYILETEEKLRAVTPSTSHLAKWKNWIATQAAKVVCTRDAEYYESFKWAETSSVQRQTLIRDIREQYNSKYEEDDHLALLAGMDHIFENCQDMMADGGLPQALLIDEKRLEKIYSALQLPSSWDHFLSSLRHSNPALRVLEIGAGTGRATREVLRNLKPWGNVRFYSQYTFTDNSQEMLDAAAKGFSLEEAIEFKMLDISEDPEAQGFQPHSFDLVIASHVIHRTPCLKASLRNVRQLLAPNGRLLLHELNSDLLVVDYILGTLPDWWIGAEDNRIDQPYVSPQRWDTELRAAGFTGNDATTYDLDPPYHCHFTMLSRVMPTSDTKRDILLLTNGVQSQIAKTIAYKFLDHGCTINWGTLDDTPPTDYCVVSLLDLDDPYLYNMSESDYTKSSNGLDKSRIWIQNTTIEVPAMVDTLYWAPYNNRPLKEDEVEVDMHYVGLNFG</sequence>
<reference evidence="4 5" key="1">
    <citation type="submission" date="2019-08" db="EMBL/GenBank/DDBJ databases">
        <title>The genome sequence of a newly discovered highly antifungal drug resistant Aspergillus species, Aspergillus tanneri NIH 1004.</title>
        <authorList>
            <person name="Mounaud S."/>
            <person name="Singh I."/>
            <person name="Joardar V."/>
            <person name="Pakala S."/>
            <person name="Pakala S."/>
            <person name="Venepally P."/>
            <person name="Chung J.K."/>
            <person name="Losada L."/>
            <person name="Nierman W.C."/>
        </authorList>
    </citation>
    <scope>NUCLEOTIDE SEQUENCE [LARGE SCALE GENOMIC DNA]</scope>
    <source>
        <strain evidence="4 5">NIH1004</strain>
    </source>
</reference>
<dbReference type="PANTHER" id="PTHR45681">
    <property type="entry name" value="POLYKETIDE SYNTHASE 44-RELATED"/>
    <property type="match status" value="1"/>
</dbReference>
<keyword evidence="2" id="KW-0511">Multifunctional enzyme</keyword>
<dbReference type="Gene3D" id="3.40.50.150">
    <property type="entry name" value="Vaccinia Virus protein VP39"/>
    <property type="match status" value="1"/>
</dbReference>
<evidence type="ECO:0000256" key="2">
    <source>
        <dbReference type="ARBA" id="ARBA00023268"/>
    </source>
</evidence>
<gene>
    <name evidence="4" type="ORF">ATNIH1004_010121</name>
</gene>
<dbReference type="Proteomes" id="UP000324241">
    <property type="component" value="Unassembled WGS sequence"/>
</dbReference>
<comment type="caution">
    <text evidence="4">The sequence shown here is derived from an EMBL/GenBank/DDBJ whole genome shotgun (WGS) entry which is preliminary data.</text>
</comment>
<dbReference type="InterPro" id="IPR013217">
    <property type="entry name" value="Methyltransf_12"/>
</dbReference>
<dbReference type="RefSeq" id="XP_033422715.1">
    <property type="nucleotide sequence ID" value="XM_033574697.1"/>
</dbReference>
<dbReference type="InterPro" id="IPR029063">
    <property type="entry name" value="SAM-dependent_MTases_sf"/>
</dbReference>
<protein>
    <recommendedName>
        <fullName evidence="3">Methyltransferase type 12 domain-containing protein</fullName>
    </recommendedName>
</protein>